<dbReference type="OrthoDB" id="9808822at2"/>
<feature type="compositionally biased region" description="Basic and acidic residues" evidence="1">
    <location>
        <begin position="218"/>
        <end position="236"/>
    </location>
</feature>
<dbReference type="CDD" id="cd03112">
    <property type="entry name" value="CobW-like"/>
    <property type="match status" value="1"/>
</dbReference>
<dbReference type="InterPro" id="IPR003495">
    <property type="entry name" value="CobW/HypB/UreG_nucleotide-bd"/>
</dbReference>
<dbReference type="GO" id="GO:0005737">
    <property type="term" value="C:cytoplasm"/>
    <property type="evidence" value="ECO:0007669"/>
    <property type="project" value="TreeGrafter"/>
</dbReference>
<evidence type="ECO:0000313" key="4">
    <source>
        <dbReference type="Proteomes" id="UP000184520"/>
    </source>
</evidence>
<accession>A0A1M5EKR2</accession>
<proteinExistence type="predicted"/>
<dbReference type="STRING" id="634436.SAMN05216361_0434"/>
<organism evidence="3 4">
    <name type="scientific">Marisediminitalea aggregata</name>
    <dbReference type="NCBI Taxonomy" id="634436"/>
    <lineage>
        <taxon>Bacteria</taxon>
        <taxon>Pseudomonadati</taxon>
        <taxon>Pseudomonadota</taxon>
        <taxon>Gammaproteobacteria</taxon>
        <taxon>Alteromonadales</taxon>
        <taxon>Alteromonadaceae</taxon>
        <taxon>Marisediminitalea</taxon>
    </lineage>
</organism>
<feature type="domain" description="CobW/HypB/UreG nucleotide-binding" evidence="2">
    <location>
        <begin position="10"/>
        <end position="191"/>
    </location>
</feature>
<dbReference type="InterPro" id="IPR051316">
    <property type="entry name" value="Zinc-reg_GTPase_activator"/>
</dbReference>
<dbReference type="EMBL" id="FQWD01000001">
    <property type="protein sequence ID" value="SHF79766.1"/>
    <property type="molecule type" value="Genomic_DNA"/>
</dbReference>
<name>A0A1M5EKR2_9ALTE</name>
<gene>
    <name evidence="3" type="ORF">SAMN05216361_0434</name>
</gene>
<evidence type="ECO:0000256" key="1">
    <source>
        <dbReference type="SAM" id="MobiDB-lite"/>
    </source>
</evidence>
<dbReference type="PANTHER" id="PTHR13748:SF46">
    <property type="entry name" value="ZINC CHAPERONE YEIR"/>
    <property type="match status" value="1"/>
</dbReference>
<dbReference type="InterPro" id="IPR027417">
    <property type="entry name" value="P-loop_NTPase"/>
</dbReference>
<dbReference type="Pfam" id="PF02492">
    <property type="entry name" value="cobW"/>
    <property type="match status" value="1"/>
</dbReference>
<dbReference type="AlphaFoldDB" id="A0A1M5EKR2"/>
<sequence length="347" mass="38330">MSQQPIHNVPTNIITGFLGVGKSSAILHLLTQKPAHERWAILVNEFGEIGIDKSLFEGQLTAENGVFIREVPGGCMCCAASLPMQIALNQLLATSRPHRLLIEPTGLGHPKEVMQVLTAEHYQPVLSIQKTLTLVDARKLSDERYTQHDTFNQQLGIADVIVANKCDLYSDQDKVRLQQYVAAHCQPDTTIVQTQFGQLSLDTLEGRATNYAQSYQPQHDHSHAHDHNHEHADNDSSKTLAADQDLPANGMFSANNKGEGFVSTGWRFSHDIVFDHSALKTCLSALRAERLKGVFITNNGVFGYNLTDDGLTEMQLDDCEESRVEVIATDIPDSLEAQLTACFLVSK</sequence>
<feature type="region of interest" description="Disordered" evidence="1">
    <location>
        <begin position="215"/>
        <end position="237"/>
    </location>
</feature>
<dbReference type="SUPFAM" id="SSF52540">
    <property type="entry name" value="P-loop containing nucleoside triphosphate hydrolases"/>
    <property type="match status" value="1"/>
</dbReference>
<dbReference type="Proteomes" id="UP000184520">
    <property type="component" value="Unassembled WGS sequence"/>
</dbReference>
<dbReference type="Gene3D" id="3.40.50.300">
    <property type="entry name" value="P-loop containing nucleotide triphosphate hydrolases"/>
    <property type="match status" value="1"/>
</dbReference>
<dbReference type="RefSeq" id="WP_139241473.1">
    <property type="nucleotide sequence ID" value="NZ_FQWD01000001.1"/>
</dbReference>
<protein>
    <submittedName>
        <fullName evidence="3">CobW/HypB/UreG, nucleotide-binding domain</fullName>
    </submittedName>
</protein>
<keyword evidence="4" id="KW-1185">Reference proteome</keyword>
<evidence type="ECO:0000313" key="3">
    <source>
        <dbReference type="EMBL" id="SHF79766.1"/>
    </source>
</evidence>
<dbReference type="PANTHER" id="PTHR13748">
    <property type="entry name" value="COBW-RELATED"/>
    <property type="match status" value="1"/>
</dbReference>
<reference evidence="4" key="1">
    <citation type="submission" date="2016-11" db="EMBL/GenBank/DDBJ databases">
        <authorList>
            <person name="Varghese N."/>
            <person name="Submissions S."/>
        </authorList>
    </citation>
    <scope>NUCLEOTIDE SEQUENCE [LARGE SCALE GENOMIC DNA]</scope>
    <source>
        <strain evidence="4">CGMCC 1.8995</strain>
    </source>
</reference>
<evidence type="ECO:0000259" key="2">
    <source>
        <dbReference type="Pfam" id="PF02492"/>
    </source>
</evidence>